<proteinExistence type="predicted"/>
<accession>A0A2P2N2J0</accession>
<dbReference type="EMBL" id="GGEC01056215">
    <property type="protein sequence ID" value="MBX36699.1"/>
    <property type="molecule type" value="Transcribed_RNA"/>
</dbReference>
<evidence type="ECO:0000313" key="1">
    <source>
        <dbReference type="EMBL" id="MBX36699.1"/>
    </source>
</evidence>
<protein>
    <submittedName>
        <fullName evidence="1">Uncharacterized protein</fullName>
    </submittedName>
</protein>
<reference evidence="1" key="1">
    <citation type="submission" date="2018-02" db="EMBL/GenBank/DDBJ databases">
        <title>Rhizophora mucronata_Transcriptome.</title>
        <authorList>
            <person name="Meera S.P."/>
            <person name="Sreeshan A."/>
            <person name="Augustine A."/>
        </authorList>
    </citation>
    <scope>NUCLEOTIDE SEQUENCE</scope>
    <source>
        <tissue evidence="1">Leaf</tissue>
    </source>
</reference>
<sequence length="31" mass="3671">MNSRSIDREERELGEGRIVLDIKQRVKDNLT</sequence>
<organism evidence="1">
    <name type="scientific">Rhizophora mucronata</name>
    <name type="common">Asiatic mangrove</name>
    <dbReference type="NCBI Taxonomy" id="61149"/>
    <lineage>
        <taxon>Eukaryota</taxon>
        <taxon>Viridiplantae</taxon>
        <taxon>Streptophyta</taxon>
        <taxon>Embryophyta</taxon>
        <taxon>Tracheophyta</taxon>
        <taxon>Spermatophyta</taxon>
        <taxon>Magnoliopsida</taxon>
        <taxon>eudicotyledons</taxon>
        <taxon>Gunneridae</taxon>
        <taxon>Pentapetalae</taxon>
        <taxon>rosids</taxon>
        <taxon>fabids</taxon>
        <taxon>Malpighiales</taxon>
        <taxon>Rhizophoraceae</taxon>
        <taxon>Rhizophora</taxon>
    </lineage>
</organism>
<name>A0A2P2N2J0_RHIMU</name>
<dbReference type="AlphaFoldDB" id="A0A2P2N2J0"/>